<proteinExistence type="predicted"/>
<evidence type="ECO:0000313" key="2">
    <source>
        <dbReference type="EMBL" id="CAD9756712.1"/>
    </source>
</evidence>
<dbReference type="InterPro" id="IPR014729">
    <property type="entry name" value="Rossmann-like_a/b/a_fold"/>
</dbReference>
<dbReference type="PRINTS" id="PR01438">
    <property type="entry name" value="UNVRSLSTRESS"/>
</dbReference>
<reference evidence="2" key="1">
    <citation type="submission" date="2021-01" db="EMBL/GenBank/DDBJ databases">
        <authorList>
            <person name="Corre E."/>
            <person name="Pelletier E."/>
            <person name="Niang G."/>
            <person name="Scheremetjew M."/>
            <person name="Finn R."/>
            <person name="Kale V."/>
            <person name="Holt S."/>
            <person name="Cochrane G."/>
            <person name="Meng A."/>
            <person name="Brown T."/>
            <person name="Cohen L."/>
        </authorList>
    </citation>
    <scope>NUCLEOTIDE SEQUENCE</scope>
    <source>
        <strain evidence="2">CCMP622</strain>
    </source>
</reference>
<dbReference type="PANTHER" id="PTHR31964:SF113">
    <property type="entry name" value="USPA DOMAIN-CONTAINING PROTEIN"/>
    <property type="match status" value="1"/>
</dbReference>
<dbReference type="AlphaFoldDB" id="A0A7S2TL24"/>
<protein>
    <recommendedName>
        <fullName evidence="1">UspA domain-containing protein</fullName>
    </recommendedName>
</protein>
<dbReference type="PANTHER" id="PTHR31964">
    <property type="entry name" value="ADENINE NUCLEOTIDE ALPHA HYDROLASES-LIKE SUPERFAMILY PROTEIN"/>
    <property type="match status" value="1"/>
</dbReference>
<dbReference type="CDD" id="cd23659">
    <property type="entry name" value="USP_At3g01520-like"/>
    <property type="match status" value="1"/>
</dbReference>
<organism evidence="2">
    <name type="scientific">Lotharella oceanica</name>
    <dbReference type="NCBI Taxonomy" id="641309"/>
    <lineage>
        <taxon>Eukaryota</taxon>
        <taxon>Sar</taxon>
        <taxon>Rhizaria</taxon>
        <taxon>Cercozoa</taxon>
        <taxon>Chlorarachniophyceae</taxon>
        <taxon>Lotharella</taxon>
    </lineage>
</organism>
<dbReference type="InterPro" id="IPR006016">
    <property type="entry name" value="UspA"/>
</dbReference>
<dbReference type="EMBL" id="HBHP01010271">
    <property type="protein sequence ID" value="CAD9756712.1"/>
    <property type="molecule type" value="Transcribed_RNA"/>
</dbReference>
<name>A0A7S2TL24_9EUKA</name>
<accession>A0A7S2TL24</accession>
<feature type="domain" description="UspA" evidence="1">
    <location>
        <begin position="78"/>
        <end position="129"/>
    </location>
</feature>
<sequence length="134" mass="14506">MTVSDDLPEGDLGGDLDDVYYAGMESAGQSIDKQSLNRDIRNAITSTGKKFLQECSKKASNYGMHVDVKLLLADQSTSAKYVLCDYVDEQHPSMLVCGCRGMGYLGRTFLGSVSDYLTRSAKCPVIVVKAPPPS</sequence>
<dbReference type="Pfam" id="PF00582">
    <property type="entry name" value="Usp"/>
    <property type="match status" value="1"/>
</dbReference>
<gene>
    <name evidence="2" type="ORF">LSP00402_LOCUS6324</name>
</gene>
<dbReference type="Gene3D" id="3.40.50.620">
    <property type="entry name" value="HUPs"/>
    <property type="match status" value="1"/>
</dbReference>
<dbReference type="SUPFAM" id="SSF52402">
    <property type="entry name" value="Adenine nucleotide alpha hydrolases-like"/>
    <property type="match status" value="1"/>
</dbReference>
<evidence type="ECO:0000259" key="1">
    <source>
        <dbReference type="Pfam" id="PF00582"/>
    </source>
</evidence>
<dbReference type="InterPro" id="IPR006015">
    <property type="entry name" value="Universal_stress_UspA"/>
</dbReference>